<dbReference type="Pfam" id="PF12311">
    <property type="entry name" value="DUF3632"/>
    <property type="match status" value="1"/>
</dbReference>
<feature type="compositionally biased region" description="Basic and acidic residues" evidence="1">
    <location>
        <begin position="229"/>
        <end position="239"/>
    </location>
</feature>
<feature type="region of interest" description="Disordered" evidence="1">
    <location>
        <begin position="229"/>
        <end position="248"/>
    </location>
</feature>
<dbReference type="AlphaFoldDB" id="A0A6A5SU14"/>
<name>A0A6A5SU14_9PLEO</name>
<dbReference type="Proteomes" id="UP000800038">
    <property type="component" value="Unassembled WGS sequence"/>
</dbReference>
<dbReference type="OrthoDB" id="3350591at2759"/>
<evidence type="ECO:0000313" key="3">
    <source>
        <dbReference type="Proteomes" id="UP000800038"/>
    </source>
</evidence>
<organism evidence="2 3">
    <name type="scientific">Clathrospora elynae</name>
    <dbReference type="NCBI Taxonomy" id="706981"/>
    <lineage>
        <taxon>Eukaryota</taxon>
        <taxon>Fungi</taxon>
        <taxon>Dikarya</taxon>
        <taxon>Ascomycota</taxon>
        <taxon>Pezizomycotina</taxon>
        <taxon>Dothideomycetes</taxon>
        <taxon>Pleosporomycetidae</taxon>
        <taxon>Pleosporales</taxon>
        <taxon>Diademaceae</taxon>
        <taxon>Clathrospora</taxon>
    </lineage>
</organism>
<dbReference type="InterPro" id="IPR022085">
    <property type="entry name" value="OpdG"/>
</dbReference>
<evidence type="ECO:0000256" key="1">
    <source>
        <dbReference type="SAM" id="MobiDB-lite"/>
    </source>
</evidence>
<gene>
    <name evidence="2" type="ORF">EJ02DRAFT_453660</name>
</gene>
<dbReference type="EMBL" id="ML976028">
    <property type="protein sequence ID" value="KAF1943142.1"/>
    <property type="molecule type" value="Genomic_DNA"/>
</dbReference>
<reference evidence="2" key="1">
    <citation type="journal article" date="2020" name="Stud. Mycol.">
        <title>101 Dothideomycetes genomes: a test case for predicting lifestyles and emergence of pathogens.</title>
        <authorList>
            <person name="Haridas S."/>
            <person name="Albert R."/>
            <person name="Binder M."/>
            <person name="Bloem J."/>
            <person name="Labutti K."/>
            <person name="Salamov A."/>
            <person name="Andreopoulos B."/>
            <person name="Baker S."/>
            <person name="Barry K."/>
            <person name="Bills G."/>
            <person name="Bluhm B."/>
            <person name="Cannon C."/>
            <person name="Castanera R."/>
            <person name="Culley D."/>
            <person name="Daum C."/>
            <person name="Ezra D."/>
            <person name="Gonzalez J."/>
            <person name="Henrissat B."/>
            <person name="Kuo A."/>
            <person name="Liang C."/>
            <person name="Lipzen A."/>
            <person name="Lutzoni F."/>
            <person name="Magnuson J."/>
            <person name="Mondo S."/>
            <person name="Nolan M."/>
            <person name="Ohm R."/>
            <person name="Pangilinan J."/>
            <person name="Park H.-J."/>
            <person name="Ramirez L."/>
            <person name="Alfaro M."/>
            <person name="Sun H."/>
            <person name="Tritt A."/>
            <person name="Yoshinaga Y."/>
            <person name="Zwiers L.-H."/>
            <person name="Turgeon B."/>
            <person name="Goodwin S."/>
            <person name="Spatafora J."/>
            <person name="Crous P."/>
            <person name="Grigoriev I."/>
        </authorList>
    </citation>
    <scope>NUCLEOTIDE SEQUENCE</scope>
    <source>
        <strain evidence="2">CBS 161.51</strain>
    </source>
</reference>
<dbReference type="PANTHER" id="PTHR38797:SF4">
    <property type="entry name" value="NUCLEAR PORE COMPLEX PROTEIN NUP85"/>
    <property type="match status" value="1"/>
</dbReference>
<evidence type="ECO:0000313" key="2">
    <source>
        <dbReference type="EMBL" id="KAF1943142.1"/>
    </source>
</evidence>
<sequence length="302" mass="34820">MSRTEEQNRKIKDILPTLQDEGAQIDQIAKIRGWFRPKDDSPVYPVVQNYLNDKIQLDEASSKLFGPIDEKIIACKLDDVNYMDIWYSVIHSAKRISAREVQQHDRLVDLITAFKEHSIPDNEKYNYLYREMIDFDMACREAYNDAPTAHNGFIDVEIDAWANMNFFFARVVDKGLHDLSLYAIFAMREALETPPDDDDQATASQKYGAYVPAAATWLSGFGPNLFKKQKDLTPTDRKQGSPARGGELWKGKAEFSQERWRFWKERFAQISKMEGGVAEKTKEVAKDAVETMERSETFEHVL</sequence>
<dbReference type="InterPro" id="IPR053204">
    <property type="entry name" value="Oxopyrrolidines_Biosynth-assoc"/>
</dbReference>
<proteinExistence type="predicted"/>
<accession>A0A6A5SU14</accession>
<keyword evidence="3" id="KW-1185">Reference proteome</keyword>
<dbReference type="PANTHER" id="PTHR38797">
    <property type="entry name" value="NUCLEAR PORE COMPLEX PROTEIN NUP85-RELATED"/>
    <property type="match status" value="1"/>
</dbReference>
<protein>
    <submittedName>
        <fullName evidence="2">Uncharacterized protein</fullName>
    </submittedName>
</protein>